<organism evidence="2 3">
    <name type="scientific">Actinacidiphila oryziradicis</name>
    <dbReference type="NCBI Taxonomy" id="2571141"/>
    <lineage>
        <taxon>Bacteria</taxon>
        <taxon>Bacillati</taxon>
        <taxon>Actinomycetota</taxon>
        <taxon>Actinomycetes</taxon>
        <taxon>Kitasatosporales</taxon>
        <taxon>Streptomycetaceae</taxon>
        <taxon>Actinacidiphila</taxon>
    </lineage>
</organism>
<dbReference type="SMART" id="SM00564">
    <property type="entry name" value="PQQ"/>
    <property type="match status" value="3"/>
</dbReference>
<dbReference type="PANTHER" id="PTHR34512:SF30">
    <property type="entry name" value="OUTER MEMBRANE PROTEIN ASSEMBLY FACTOR BAMB"/>
    <property type="match status" value="1"/>
</dbReference>
<protein>
    <recommendedName>
        <fullName evidence="1">Pyrrolo-quinoline quinone repeat domain-containing protein</fullName>
    </recommendedName>
</protein>
<dbReference type="Gene3D" id="2.130.10.10">
    <property type="entry name" value="YVTN repeat-like/Quinoprotein amine dehydrogenase"/>
    <property type="match status" value="1"/>
</dbReference>
<name>A0A4U0S706_9ACTN</name>
<dbReference type="InterPro" id="IPR002372">
    <property type="entry name" value="PQQ_rpt_dom"/>
</dbReference>
<dbReference type="PANTHER" id="PTHR34512">
    <property type="entry name" value="CELL SURFACE PROTEIN"/>
    <property type="match status" value="1"/>
</dbReference>
<dbReference type="InterPro" id="IPR011047">
    <property type="entry name" value="Quinoprotein_ADH-like_sf"/>
</dbReference>
<dbReference type="Proteomes" id="UP000305778">
    <property type="component" value="Unassembled WGS sequence"/>
</dbReference>
<evidence type="ECO:0000259" key="1">
    <source>
        <dbReference type="Pfam" id="PF13360"/>
    </source>
</evidence>
<dbReference type="OrthoDB" id="4824484at2"/>
<gene>
    <name evidence="2" type="ORF">FCI23_34025</name>
</gene>
<dbReference type="Pfam" id="PF13360">
    <property type="entry name" value="PQQ_2"/>
    <property type="match status" value="1"/>
</dbReference>
<dbReference type="EMBL" id="SUMC01000045">
    <property type="protein sequence ID" value="TKA04900.1"/>
    <property type="molecule type" value="Genomic_DNA"/>
</dbReference>
<proteinExistence type="predicted"/>
<comment type="caution">
    <text evidence="2">The sequence shown here is derived from an EMBL/GenBank/DDBJ whole genome shotgun (WGS) entry which is preliminary data.</text>
</comment>
<dbReference type="InterPro" id="IPR018391">
    <property type="entry name" value="PQQ_b-propeller_rpt"/>
</dbReference>
<accession>A0A4U0S706</accession>
<reference evidence="2 3" key="1">
    <citation type="submission" date="2019-04" db="EMBL/GenBank/DDBJ databases">
        <title>Streptomyces oryziradicis sp. nov., a novel actinomycete isolated from rhizosphere soil of rice (Oryza sativa L.).</title>
        <authorList>
            <person name="Li C."/>
        </authorList>
    </citation>
    <scope>NUCLEOTIDE SEQUENCE [LARGE SCALE GENOMIC DNA]</scope>
    <source>
        <strain evidence="2 3">NEAU-C40</strain>
    </source>
</reference>
<evidence type="ECO:0000313" key="2">
    <source>
        <dbReference type="EMBL" id="TKA04900.1"/>
    </source>
</evidence>
<sequence>MQELVVPRPVSRDDNCLCYVRKLLGSNVYDPALPLNPFGGTVYVGSGDGKVYALDAVTGTERWTHTTGDAVDSSPAVVGGTVYVGSNDHMLYALDAVTGTERWTYATGGAVRSSPAVVGGTVYVGSNDSTVFALDAASGAGPAD</sequence>
<dbReference type="SUPFAM" id="SSF50998">
    <property type="entry name" value="Quinoprotein alcohol dehydrogenase-like"/>
    <property type="match status" value="1"/>
</dbReference>
<evidence type="ECO:0000313" key="3">
    <source>
        <dbReference type="Proteomes" id="UP000305778"/>
    </source>
</evidence>
<dbReference type="AlphaFoldDB" id="A0A4U0S706"/>
<dbReference type="InterPro" id="IPR015943">
    <property type="entry name" value="WD40/YVTN_repeat-like_dom_sf"/>
</dbReference>
<keyword evidence="3" id="KW-1185">Reference proteome</keyword>
<feature type="domain" description="Pyrrolo-quinoline quinone repeat" evidence="1">
    <location>
        <begin position="39"/>
        <end position="140"/>
    </location>
</feature>